<evidence type="ECO:0000313" key="4">
    <source>
        <dbReference type="EMBL" id="KAH7122815.1"/>
    </source>
</evidence>
<feature type="region of interest" description="Disordered" evidence="2">
    <location>
        <begin position="443"/>
        <end position="528"/>
    </location>
</feature>
<dbReference type="OrthoDB" id="5383703at2759"/>
<feature type="compositionally biased region" description="Low complexity" evidence="2">
    <location>
        <begin position="502"/>
        <end position="514"/>
    </location>
</feature>
<feature type="region of interest" description="Disordered" evidence="2">
    <location>
        <begin position="618"/>
        <end position="662"/>
    </location>
</feature>
<sequence length="662" mass="71960">MLSWLTGPRITDVIEDLQTDPAYDTTFLEPPETPAPHFAVKAIKHAFFGTPAPEDANANAGKKLDSKPRTEPMNVKATSLPPPKEGLAPPSPSKHINGILMTPGTANKGRKTVSFGSQVVDNEGKKGNTGRSGIPNDCPGKFPSPWTPGTQLMLDVGSDKKPRTKLTEALYDARSTTQARSGQKPKARDDSDITIDLGAPRSESGRYWKEQYETYARKSEKEVKQLLARQQVAKNYAKKKDEEATILINQLSEERKRARNRERDLEQQIKDLQEHLRKATSEKNAANMTIALLNKKVDKQKDSIMVSPLDVPNNKTSFQIFEDLSKDVSNLQIDQEKRPQPRAQSRTRRTAAEPSPESISVMQPTQVPEENKENSPPKSRRPRRQTLPSTRPGSSHGNASRLGTEDALEASALLAKSLERPQIHESLAGPSATLPLKAPLSIRKPEPSRQNIPPKSPAVPLLSSPLPQPSPDANLWSCLDDSPLPQKIDSLAFPISSGPSFSKPSRPAPSSTRAPPRHRASQSVSVSHFQRTEALKATSFAPDKIADPLASRLDALRAGTGPKAVGSGSVSVGGIAKSGIGREELGGVSGARGAGAGAGPQRGVEKFDAARSGLLNVGEEVSYMRKEKEREKEVGRSGISVDRKEEARKRLLERRKKKDGGV</sequence>
<gene>
    <name evidence="4" type="ORF">B0J11DRAFT_569545</name>
</gene>
<keyword evidence="5" id="KW-1185">Reference proteome</keyword>
<keyword evidence="1" id="KW-0175">Coiled coil</keyword>
<feature type="compositionally biased region" description="Basic and acidic residues" evidence="2">
    <location>
        <begin position="622"/>
        <end position="650"/>
    </location>
</feature>
<reference evidence="4" key="1">
    <citation type="journal article" date="2021" name="Nat. Commun.">
        <title>Genetic determinants of endophytism in the Arabidopsis root mycobiome.</title>
        <authorList>
            <person name="Mesny F."/>
            <person name="Miyauchi S."/>
            <person name="Thiergart T."/>
            <person name="Pickel B."/>
            <person name="Atanasova L."/>
            <person name="Karlsson M."/>
            <person name="Huettel B."/>
            <person name="Barry K.W."/>
            <person name="Haridas S."/>
            <person name="Chen C."/>
            <person name="Bauer D."/>
            <person name="Andreopoulos W."/>
            <person name="Pangilinan J."/>
            <person name="LaButti K."/>
            <person name="Riley R."/>
            <person name="Lipzen A."/>
            <person name="Clum A."/>
            <person name="Drula E."/>
            <person name="Henrissat B."/>
            <person name="Kohler A."/>
            <person name="Grigoriev I.V."/>
            <person name="Martin F.M."/>
            <person name="Hacquard S."/>
        </authorList>
    </citation>
    <scope>NUCLEOTIDE SEQUENCE</scope>
    <source>
        <strain evidence="4">MPI-CAGE-CH-0243</strain>
    </source>
</reference>
<evidence type="ECO:0000259" key="3">
    <source>
        <dbReference type="Pfam" id="PF11500"/>
    </source>
</evidence>
<proteinExistence type="predicted"/>
<dbReference type="AlphaFoldDB" id="A0A9P9DNM4"/>
<feature type="compositionally biased region" description="Gly residues" evidence="2">
    <location>
        <begin position="587"/>
        <end position="600"/>
    </location>
</feature>
<feature type="coiled-coil region" evidence="1">
    <location>
        <begin position="209"/>
        <end position="296"/>
    </location>
</feature>
<feature type="compositionally biased region" description="Pro residues" evidence="2">
    <location>
        <begin position="80"/>
        <end position="92"/>
    </location>
</feature>
<feature type="compositionally biased region" description="Basic residues" evidence="2">
    <location>
        <begin position="651"/>
        <end position="662"/>
    </location>
</feature>
<evidence type="ECO:0000313" key="5">
    <source>
        <dbReference type="Proteomes" id="UP000700596"/>
    </source>
</evidence>
<organism evidence="4 5">
    <name type="scientific">Dendryphion nanum</name>
    <dbReference type="NCBI Taxonomy" id="256645"/>
    <lineage>
        <taxon>Eukaryota</taxon>
        <taxon>Fungi</taxon>
        <taxon>Dikarya</taxon>
        <taxon>Ascomycota</taxon>
        <taxon>Pezizomycotina</taxon>
        <taxon>Dothideomycetes</taxon>
        <taxon>Pleosporomycetidae</taxon>
        <taxon>Pleosporales</taxon>
        <taxon>Torulaceae</taxon>
        <taxon>Dendryphion</taxon>
    </lineage>
</organism>
<dbReference type="Proteomes" id="UP000700596">
    <property type="component" value="Unassembled WGS sequence"/>
</dbReference>
<comment type="caution">
    <text evidence="4">The sequence shown here is derived from an EMBL/GenBank/DDBJ whole genome shotgun (WGS) entry which is preliminary data.</text>
</comment>
<dbReference type="InterPro" id="IPR021589">
    <property type="entry name" value="Cut12"/>
</dbReference>
<feature type="compositionally biased region" description="Polar residues" evidence="2">
    <location>
        <begin position="357"/>
        <end position="368"/>
    </location>
</feature>
<feature type="domain" description="Spindle pole body-associated protein cut12" evidence="3">
    <location>
        <begin position="168"/>
        <end position="271"/>
    </location>
</feature>
<feature type="compositionally biased region" description="Low complexity" evidence="2">
    <location>
        <begin position="563"/>
        <end position="579"/>
    </location>
</feature>
<protein>
    <submittedName>
        <fullName evidence="4">Spindle pole body formation-associated protein-domain-containing protein</fullName>
    </submittedName>
</protein>
<dbReference type="Pfam" id="PF11500">
    <property type="entry name" value="Cut12"/>
    <property type="match status" value="1"/>
</dbReference>
<evidence type="ECO:0000256" key="1">
    <source>
        <dbReference type="SAM" id="Coils"/>
    </source>
</evidence>
<name>A0A9P9DNM4_9PLEO</name>
<feature type="region of interest" description="Disordered" evidence="2">
    <location>
        <begin position="51"/>
        <end position="95"/>
    </location>
</feature>
<feature type="region of interest" description="Disordered" evidence="2">
    <location>
        <begin position="330"/>
        <end position="402"/>
    </location>
</feature>
<evidence type="ECO:0000256" key="2">
    <source>
        <dbReference type="SAM" id="MobiDB-lite"/>
    </source>
</evidence>
<feature type="region of interest" description="Disordered" evidence="2">
    <location>
        <begin position="559"/>
        <end position="604"/>
    </location>
</feature>
<dbReference type="EMBL" id="JAGMWT010000009">
    <property type="protein sequence ID" value="KAH7122815.1"/>
    <property type="molecule type" value="Genomic_DNA"/>
</dbReference>
<accession>A0A9P9DNM4</accession>
<feature type="compositionally biased region" description="Polar residues" evidence="2">
    <location>
        <begin position="386"/>
        <end position="398"/>
    </location>
</feature>
<feature type="region of interest" description="Disordered" evidence="2">
    <location>
        <begin position="120"/>
        <end position="199"/>
    </location>
</feature>